<evidence type="ECO:0000256" key="2">
    <source>
        <dbReference type="ARBA" id="ARBA00022618"/>
    </source>
</evidence>
<keyword evidence="2 10" id="KW-0132">Cell division</keyword>
<feature type="binding site" evidence="10">
    <location>
        <position position="161"/>
    </location>
    <ligand>
        <name>UDP-N-acetyl-alpha-D-glucosamine</name>
        <dbReference type="ChEBI" id="CHEBI:57705"/>
    </ligand>
</feature>
<dbReference type="Proteomes" id="UP000294343">
    <property type="component" value="Chromosome"/>
</dbReference>
<keyword evidence="9 10" id="KW-0961">Cell wall biogenesis/degradation</keyword>
<dbReference type="SUPFAM" id="SSF53756">
    <property type="entry name" value="UDP-Glycosyltransferase/glycogen phosphorylase"/>
    <property type="match status" value="1"/>
</dbReference>
<protein>
    <recommendedName>
        <fullName evidence="10">UDP-N-acetylglucosamine--N-acetylmuramyl-(pentapeptide) pyrophosphoryl-undecaprenol N-acetylglucosamine transferase</fullName>
        <ecNumber evidence="10">2.4.1.227</ecNumber>
    </recommendedName>
    <alternativeName>
        <fullName evidence="10">Undecaprenyl-PP-MurNAc-pentapeptide-UDPGlcNAc GlcNAc transferase</fullName>
    </alternativeName>
</protein>
<feature type="binding site" evidence="10">
    <location>
        <position position="189"/>
    </location>
    <ligand>
        <name>UDP-N-acetyl-alpha-D-glucosamine</name>
        <dbReference type="ChEBI" id="CHEBI:57705"/>
    </ligand>
</feature>
<dbReference type="GO" id="GO:0051991">
    <property type="term" value="F:UDP-N-acetyl-D-glucosamine:N-acetylmuramoyl-L-alanyl-D-glutamyl-meso-2,6-diaminopimelyl-D-alanyl-D-alanine-diphosphoundecaprenol 4-beta-N-acetylglucosaminlytransferase activity"/>
    <property type="evidence" value="ECO:0007669"/>
    <property type="project" value="RHEA"/>
</dbReference>
<feature type="binding site" evidence="10">
    <location>
        <begin position="13"/>
        <end position="15"/>
    </location>
    <ligand>
        <name>UDP-N-acetyl-alpha-D-glucosamine</name>
        <dbReference type="ChEBI" id="CHEBI:57705"/>
    </ligand>
</feature>
<keyword evidence="1 10" id="KW-1003">Cell membrane</keyword>
<organism evidence="13 14">
    <name type="scientific">Candidatus Erwinia haradaeae</name>
    <dbReference type="NCBI Taxonomy" id="1922217"/>
    <lineage>
        <taxon>Bacteria</taxon>
        <taxon>Pseudomonadati</taxon>
        <taxon>Pseudomonadota</taxon>
        <taxon>Gammaproteobacteria</taxon>
        <taxon>Enterobacterales</taxon>
        <taxon>Erwiniaceae</taxon>
        <taxon>Erwinia</taxon>
    </lineage>
</organism>
<dbReference type="GO" id="GO:0050511">
    <property type="term" value="F:undecaprenyldiphospho-muramoylpentapeptide beta-N-acetylglucosaminyltransferase activity"/>
    <property type="evidence" value="ECO:0007669"/>
    <property type="project" value="UniProtKB-UniRule"/>
</dbReference>
<dbReference type="InterPro" id="IPR006009">
    <property type="entry name" value="GlcNAc_MurG"/>
</dbReference>
<comment type="caution">
    <text evidence="10">Lacks conserved residue(s) required for the propagation of feature annotation.</text>
</comment>
<name>A0A451DHY4_9GAMM</name>
<gene>
    <name evidence="10 13" type="primary">murG</name>
    <name evidence="13" type="ORF">ERCIPSPA2889_382</name>
</gene>
<dbReference type="Pfam" id="PF04101">
    <property type="entry name" value="Glyco_tran_28_C"/>
    <property type="match status" value="1"/>
</dbReference>
<comment type="function">
    <text evidence="10">Cell wall formation. Catalyzes the transfer of a GlcNAc subunit on undecaprenyl-pyrophosphoryl-MurNAc-pentapeptide (lipid intermediate I) to form undecaprenyl-pyrophosphoryl-MurNAc-(pentapeptide)GlcNAc (lipid intermediate II).</text>
</comment>
<keyword evidence="8 10" id="KW-0131">Cell cycle</keyword>
<comment type="similarity">
    <text evidence="10">Belongs to the glycosyltransferase 28 family. MurG subfamily.</text>
</comment>
<reference evidence="13 14" key="1">
    <citation type="submission" date="2019-02" db="EMBL/GenBank/DDBJ databases">
        <authorList>
            <person name="Manzano-Marin A."/>
            <person name="Manzano-Marin A."/>
        </authorList>
    </citation>
    <scope>NUCLEOTIDE SEQUENCE [LARGE SCALE GENOMIC DNA]</scope>
    <source>
        <strain evidence="13 14">ErCipseudotsugae</strain>
    </source>
</reference>
<evidence type="ECO:0000256" key="9">
    <source>
        <dbReference type="ARBA" id="ARBA00023316"/>
    </source>
</evidence>
<dbReference type="GO" id="GO:0051301">
    <property type="term" value="P:cell division"/>
    <property type="evidence" value="ECO:0007669"/>
    <property type="project" value="UniProtKB-KW"/>
</dbReference>
<feature type="domain" description="Glycosyltransferase family 28 N-terminal" evidence="11">
    <location>
        <begin position="7"/>
        <end position="143"/>
    </location>
</feature>
<feature type="domain" description="Glycosyl transferase family 28 C-terminal" evidence="12">
    <location>
        <begin position="183"/>
        <end position="330"/>
    </location>
</feature>
<dbReference type="CDD" id="cd03785">
    <property type="entry name" value="GT28_MurG"/>
    <property type="match status" value="1"/>
</dbReference>
<sequence length="355" mass="39029">MTNKKLMVMAGGTGGHIFPGLAVANYLIKLEWKILWLGTAERMESYLVPKHGIDIEFIRIRGLRNQKILSLLSSSVRILYAWHQARKIIQAWKPDVVLGMGGYVSGPGALAAWSCGVPLILHEQNGIAGLTNQWLSKITSKVIQAFPGALDSAEVVGNPIREDLLALPEPSVRFSGRKGAIRVLILGGSQGASILNQIMPQVAAEMGEKIKLWHQVGKDSLNIVNKDYAKLNCLPYIVSEFIDDIAAAYSWADVVICRSGAMTVSEISAVGLPAIFVPFQHKDRQQYWNALQLARIGGAIIYEQKEFTADIVSQTLAAWDRNKLLIMAEKSRSIAILDATTRVSSVIRNAVRQYP</sequence>
<evidence type="ECO:0000256" key="5">
    <source>
        <dbReference type="ARBA" id="ARBA00022960"/>
    </source>
</evidence>
<keyword evidence="5 10" id="KW-0133">Cell shape</keyword>
<evidence type="ECO:0000259" key="12">
    <source>
        <dbReference type="Pfam" id="PF04101"/>
    </source>
</evidence>
<dbReference type="GO" id="GO:0005975">
    <property type="term" value="P:carbohydrate metabolic process"/>
    <property type="evidence" value="ECO:0007669"/>
    <property type="project" value="InterPro"/>
</dbReference>
<dbReference type="PANTHER" id="PTHR21015">
    <property type="entry name" value="UDP-N-ACETYLGLUCOSAMINE--N-ACETYLMURAMYL-(PENTAPEPTIDE) PYROPHOSPHORYL-UNDECAPRENOL N-ACETYLGLUCOSAMINE TRANSFERASE 1"/>
    <property type="match status" value="1"/>
</dbReference>
<comment type="subcellular location">
    <subcellularLocation>
        <location evidence="10">Cell membrane</location>
        <topology evidence="10">Peripheral membrane protein</topology>
        <orientation evidence="10">Cytoplasmic side</orientation>
    </subcellularLocation>
</comment>
<proteinExistence type="inferred from homology"/>
<dbReference type="NCBIfam" id="TIGR01133">
    <property type="entry name" value="murG"/>
    <property type="match status" value="1"/>
</dbReference>
<evidence type="ECO:0000256" key="8">
    <source>
        <dbReference type="ARBA" id="ARBA00023306"/>
    </source>
</evidence>
<feature type="binding site" evidence="10">
    <location>
        <position position="125"/>
    </location>
    <ligand>
        <name>UDP-N-acetyl-alpha-D-glucosamine</name>
        <dbReference type="ChEBI" id="CHEBI:57705"/>
    </ligand>
</feature>
<dbReference type="GO" id="GO:0071555">
    <property type="term" value="P:cell wall organization"/>
    <property type="evidence" value="ECO:0007669"/>
    <property type="project" value="UniProtKB-KW"/>
</dbReference>
<evidence type="ECO:0000256" key="3">
    <source>
        <dbReference type="ARBA" id="ARBA00022676"/>
    </source>
</evidence>
<evidence type="ECO:0000313" key="13">
    <source>
        <dbReference type="EMBL" id="VFP86257.1"/>
    </source>
</evidence>
<feature type="binding site" evidence="10">
    <location>
        <position position="242"/>
    </location>
    <ligand>
        <name>UDP-N-acetyl-alpha-D-glucosamine</name>
        <dbReference type="ChEBI" id="CHEBI:57705"/>
    </ligand>
</feature>
<accession>A0A451DHY4</accession>
<evidence type="ECO:0000256" key="7">
    <source>
        <dbReference type="ARBA" id="ARBA00023136"/>
    </source>
</evidence>
<dbReference type="Gene3D" id="3.40.50.2000">
    <property type="entry name" value="Glycogen Phosphorylase B"/>
    <property type="match status" value="2"/>
</dbReference>
<dbReference type="GO" id="GO:0009252">
    <property type="term" value="P:peptidoglycan biosynthetic process"/>
    <property type="evidence" value="ECO:0007669"/>
    <property type="project" value="UniProtKB-UniRule"/>
</dbReference>
<dbReference type="EC" id="2.4.1.227" evidence="10"/>
<feature type="binding site" evidence="10">
    <location>
        <position position="286"/>
    </location>
    <ligand>
        <name>UDP-N-acetyl-alpha-D-glucosamine</name>
        <dbReference type="ChEBI" id="CHEBI:57705"/>
    </ligand>
</feature>
<dbReference type="InterPro" id="IPR004276">
    <property type="entry name" value="GlycoTrans_28_N"/>
</dbReference>
<dbReference type="Pfam" id="PF03033">
    <property type="entry name" value="Glyco_transf_28"/>
    <property type="match status" value="1"/>
</dbReference>
<dbReference type="AlphaFoldDB" id="A0A451DHY4"/>
<keyword evidence="3 10" id="KW-0328">Glycosyltransferase</keyword>
<dbReference type="GO" id="GO:0008360">
    <property type="term" value="P:regulation of cell shape"/>
    <property type="evidence" value="ECO:0007669"/>
    <property type="project" value="UniProtKB-KW"/>
</dbReference>
<comment type="pathway">
    <text evidence="10">Cell wall biogenesis; peptidoglycan biosynthesis.</text>
</comment>
<dbReference type="InterPro" id="IPR007235">
    <property type="entry name" value="Glyco_trans_28_C"/>
</dbReference>
<dbReference type="UniPathway" id="UPA00219"/>
<keyword evidence="7 10" id="KW-0472">Membrane</keyword>
<keyword evidence="6 10" id="KW-0573">Peptidoglycan synthesis</keyword>
<evidence type="ECO:0000259" key="11">
    <source>
        <dbReference type="Pfam" id="PF03033"/>
    </source>
</evidence>
<dbReference type="EMBL" id="LR217730">
    <property type="protein sequence ID" value="VFP86257.1"/>
    <property type="molecule type" value="Genomic_DNA"/>
</dbReference>
<evidence type="ECO:0000256" key="6">
    <source>
        <dbReference type="ARBA" id="ARBA00022984"/>
    </source>
</evidence>
<evidence type="ECO:0000256" key="10">
    <source>
        <dbReference type="HAMAP-Rule" id="MF_00033"/>
    </source>
</evidence>
<evidence type="ECO:0000256" key="4">
    <source>
        <dbReference type="ARBA" id="ARBA00022679"/>
    </source>
</evidence>
<keyword evidence="4 10" id="KW-0808">Transferase</keyword>
<evidence type="ECO:0000256" key="1">
    <source>
        <dbReference type="ARBA" id="ARBA00022475"/>
    </source>
</evidence>
<evidence type="ECO:0000313" key="14">
    <source>
        <dbReference type="Proteomes" id="UP000294343"/>
    </source>
</evidence>
<comment type="catalytic activity">
    <reaction evidence="10">
        <text>di-trans,octa-cis-undecaprenyl diphospho-N-acetyl-alpha-D-muramoyl-L-alanyl-D-glutamyl-meso-2,6-diaminopimeloyl-D-alanyl-D-alanine + UDP-N-acetyl-alpha-D-glucosamine = di-trans,octa-cis-undecaprenyl diphospho-[N-acetyl-alpha-D-glucosaminyl-(1-&gt;4)]-N-acetyl-alpha-D-muramoyl-L-alanyl-D-glutamyl-meso-2,6-diaminopimeloyl-D-alanyl-D-alanine + UDP + H(+)</text>
        <dbReference type="Rhea" id="RHEA:31227"/>
        <dbReference type="ChEBI" id="CHEBI:15378"/>
        <dbReference type="ChEBI" id="CHEBI:57705"/>
        <dbReference type="ChEBI" id="CHEBI:58223"/>
        <dbReference type="ChEBI" id="CHEBI:61387"/>
        <dbReference type="ChEBI" id="CHEBI:61388"/>
        <dbReference type="EC" id="2.4.1.227"/>
    </reaction>
</comment>
<dbReference type="HAMAP" id="MF_00033">
    <property type="entry name" value="MurG"/>
    <property type="match status" value="1"/>
</dbReference>
<dbReference type="GO" id="GO:0005886">
    <property type="term" value="C:plasma membrane"/>
    <property type="evidence" value="ECO:0007669"/>
    <property type="project" value="UniProtKB-SubCell"/>
</dbReference>
<dbReference type="PANTHER" id="PTHR21015:SF22">
    <property type="entry name" value="GLYCOSYLTRANSFERASE"/>
    <property type="match status" value="1"/>
</dbReference>